<evidence type="ECO:0000256" key="1">
    <source>
        <dbReference type="SAM" id="MobiDB-lite"/>
    </source>
</evidence>
<organism evidence="2 3">
    <name type="scientific">Ancylostoma caninum</name>
    <name type="common">Dog hookworm</name>
    <dbReference type="NCBI Taxonomy" id="29170"/>
    <lineage>
        <taxon>Eukaryota</taxon>
        <taxon>Metazoa</taxon>
        <taxon>Ecdysozoa</taxon>
        <taxon>Nematoda</taxon>
        <taxon>Chromadorea</taxon>
        <taxon>Rhabditida</taxon>
        <taxon>Rhabditina</taxon>
        <taxon>Rhabditomorpha</taxon>
        <taxon>Strongyloidea</taxon>
        <taxon>Ancylostomatidae</taxon>
        <taxon>Ancylostomatinae</taxon>
        <taxon>Ancylostoma</taxon>
    </lineage>
</organism>
<accession>A0A368GJK3</accession>
<dbReference type="AlphaFoldDB" id="A0A368GJK3"/>
<dbReference type="GO" id="GO:0009653">
    <property type="term" value="P:anatomical structure morphogenesis"/>
    <property type="evidence" value="ECO:0007669"/>
    <property type="project" value="TreeGrafter"/>
</dbReference>
<evidence type="ECO:0000313" key="2">
    <source>
        <dbReference type="EMBL" id="RCN44571.1"/>
    </source>
</evidence>
<name>A0A368GJK3_ANCCA</name>
<dbReference type="GO" id="GO:0005829">
    <property type="term" value="C:cytosol"/>
    <property type="evidence" value="ECO:0007669"/>
    <property type="project" value="TreeGrafter"/>
</dbReference>
<feature type="compositionally biased region" description="Low complexity" evidence="1">
    <location>
        <begin position="168"/>
        <end position="183"/>
    </location>
</feature>
<dbReference type="EMBL" id="JOJR01000126">
    <property type="protein sequence ID" value="RCN44571.1"/>
    <property type="molecule type" value="Genomic_DNA"/>
</dbReference>
<feature type="non-terminal residue" evidence="2">
    <location>
        <position position="1"/>
    </location>
</feature>
<dbReference type="Proteomes" id="UP000252519">
    <property type="component" value="Unassembled WGS sequence"/>
</dbReference>
<dbReference type="PANTHER" id="PTHR23312">
    <property type="entry name" value="ARMC5 ARMADILLO REPEAT-CONTAINING -RELATED"/>
    <property type="match status" value="1"/>
</dbReference>
<protein>
    <recommendedName>
        <fullName evidence="4">BTB domain-containing protein</fullName>
    </recommendedName>
</protein>
<dbReference type="OrthoDB" id="5820640at2759"/>
<keyword evidence="3" id="KW-1185">Reference proteome</keyword>
<comment type="caution">
    <text evidence="2">The sequence shown here is derived from an EMBL/GenBank/DDBJ whole genome shotgun (WGS) entry which is preliminary data.</text>
</comment>
<evidence type="ECO:0008006" key="4">
    <source>
        <dbReference type="Google" id="ProtNLM"/>
    </source>
</evidence>
<reference evidence="2 3" key="1">
    <citation type="submission" date="2014-10" db="EMBL/GenBank/DDBJ databases">
        <title>Draft genome of the hookworm Ancylostoma caninum.</title>
        <authorList>
            <person name="Mitreva M."/>
        </authorList>
    </citation>
    <scope>NUCLEOTIDE SEQUENCE [LARGE SCALE GENOMIC DNA]</scope>
    <source>
        <strain evidence="2 3">Baltimore</strain>
    </source>
</reference>
<feature type="region of interest" description="Disordered" evidence="1">
    <location>
        <begin position="168"/>
        <end position="210"/>
    </location>
</feature>
<gene>
    <name evidence="2" type="ORF">ANCCAN_09459</name>
</gene>
<dbReference type="STRING" id="29170.A0A368GJK3"/>
<evidence type="ECO:0000313" key="3">
    <source>
        <dbReference type="Proteomes" id="UP000252519"/>
    </source>
</evidence>
<proteinExistence type="predicted"/>
<sequence>LRSRRNRSSYDIFQEAWGRAALREFGALDFLISRLSSTSSNSADRLAIVQPLRHFVHDTNGMAFLARNRVFVDTVVKDVKEFIDDNKVVCEPEIVSDEDLYRPDSPLLMEIESCLQKKGDYSEDGDSRDSRLHKDYSSLWAYSTPSPNRSSFSSPMYSPPSSGAGSPLSAFSSSPLTSPYSNPRSSTDSFSEVPDLDPSSSSAEARQERTTPCGCGLAEKWWIHIIESELWLLTWQAQEDANLPFLCRDDVVNAVLSYLALAPSPDYRIGRVLRRLACSRPSIDSLLSMQFHTRVLHTLCMVPCRVVRYAKRCSRCERAAEFGREILREFASHVDSDFGNSFLIKRLSNEDFTTRVVAAIAKVALIRDRFRLGRMSSGCLPALDLLFDSLHSLLTRDDFLEISGETTYSGGPPICAQIVGAISTLVSSQRLREILDADAAVRPQERGECLIEKYEGTDSDVEMLIFKTQEGELLARVPMDAVCEGSRYFQGMFTSDLQEKFTKRRTFVFCPDEEDCSAEDFTRFLHHLSGCRAQCSLIHSAEACVAMIKLSDRYLCPALSEYVCCPHGPARRLLNGETLPVFLPAVLTAQTHERLVAMCLLTLIRYCTSSQIVAALRSVSHSSLLVDSFIEQLKALTSS</sequence>
<dbReference type="InterPro" id="IPR011333">
    <property type="entry name" value="SKP1/BTB/POZ_sf"/>
</dbReference>
<dbReference type="Gene3D" id="3.30.710.10">
    <property type="entry name" value="Potassium Channel Kv1.1, Chain A"/>
    <property type="match status" value="1"/>
</dbReference>
<dbReference type="PANTHER" id="PTHR23312:SF8">
    <property type="entry name" value="ARMADILLO REPEAT-CONTAINING PROTEIN 5"/>
    <property type="match status" value="1"/>
</dbReference>